<reference evidence="2 3" key="1">
    <citation type="submission" date="2018-12" db="EMBL/GenBank/DDBJ databases">
        <authorList>
            <person name="Toschakov S.V."/>
        </authorList>
    </citation>
    <scope>NUCLEOTIDE SEQUENCE [LARGE SCALE GENOMIC DNA]</scope>
    <source>
        <strain evidence="2 3">GM2012</strain>
    </source>
</reference>
<dbReference type="RefSeq" id="WP_126723267.1">
    <property type="nucleotide sequence ID" value="NZ_RYZH01000001.1"/>
</dbReference>
<dbReference type="EMBL" id="RYZH01000001">
    <property type="protein sequence ID" value="RUL89604.1"/>
    <property type="molecule type" value="Genomic_DNA"/>
</dbReference>
<evidence type="ECO:0000313" key="2">
    <source>
        <dbReference type="EMBL" id="RUL89604.1"/>
    </source>
</evidence>
<gene>
    <name evidence="2" type="ORF">TsocGM_00065</name>
</gene>
<organism evidence="2 3">
    <name type="scientific">Tautonia sociabilis</name>
    <dbReference type="NCBI Taxonomy" id="2080755"/>
    <lineage>
        <taxon>Bacteria</taxon>
        <taxon>Pseudomonadati</taxon>
        <taxon>Planctomycetota</taxon>
        <taxon>Planctomycetia</taxon>
        <taxon>Isosphaerales</taxon>
        <taxon>Isosphaeraceae</taxon>
        <taxon>Tautonia</taxon>
    </lineage>
</organism>
<dbReference type="AlphaFoldDB" id="A0A432MQ53"/>
<accession>A0A432MQ53</accession>
<feature type="region of interest" description="Disordered" evidence="1">
    <location>
        <begin position="91"/>
        <end position="125"/>
    </location>
</feature>
<reference evidence="2 3" key="2">
    <citation type="submission" date="2019-01" db="EMBL/GenBank/DDBJ databases">
        <title>Tautonia sociabilis, a novel thermotolerant planctomycete of Isosphaeraceae family, isolated from a 4000 m deep subterranean habitat.</title>
        <authorList>
            <person name="Kovaleva O.L."/>
            <person name="Elcheninov A.G."/>
            <person name="Van Heerden E."/>
            <person name="Toshchakov S.V."/>
            <person name="Novikov A."/>
            <person name="Bonch-Osmolovskaya E.A."/>
            <person name="Kublanov I.V."/>
        </authorList>
    </citation>
    <scope>NUCLEOTIDE SEQUENCE [LARGE SCALE GENOMIC DNA]</scope>
    <source>
        <strain evidence="2 3">GM2012</strain>
    </source>
</reference>
<dbReference type="OrthoDB" id="9941100at2"/>
<name>A0A432MQ53_9BACT</name>
<dbReference type="Proteomes" id="UP000280296">
    <property type="component" value="Unassembled WGS sequence"/>
</dbReference>
<sequence length="125" mass="13138">MSRLEFHFRGVPEFVDAESEKAGRPELAGAARRVPALGALATLCAQAVEAAADGRPASDILRQAADFRDQLRIAADAADAMLSAVSRGCDADWSLEHGPRPAGASSRGTPRRRRPEPGSGANDES</sequence>
<comment type="caution">
    <text evidence="2">The sequence shown here is derived from an EMBL/GenBank/DDBJ whole genome shotgun (WGS) entry which is preliminary data.</text>
</comment>
<evidence type="ECO:0000256" key="1">
    <source>
        <dbReference type="SAM" id="MobiDB-lite"/>
    </source>
</evidence>
<keyword evidence="3" id="KW-1185">Reference proteome</keyword>
<protein>
    <submittedName>
        <fullName evidence="2">Uncharacterized protein</fullName>
    </submittedName>
</protein>
<evidence type="ECO:0000313" key="3">
    <source>
        <dbReference type="Proteomes" id="UP000280296"/>
    </source>
</evidence>
<proteinExistence type="predicted"/>